<accession>A0ABN0EKP3</accession>
<dbReference type="GeneID" id="62778877"/>
<reference evidence="1 2" key="1">
    <citation type="submission" date="2012-01" db="EMBL/GenBank/DDBJ databases">
        <title>The Genome Sequence of Megamonas funiformis YIT 11815.</title>
        <authorList>
            <consortium name="The Broad Institute Genome Sequencing Platform"/>
            <person name="Earl A."/>
            <person name="Ward D."/>
            <person name="Feldgarden M."/>
            <person name="Gevers D."/>
            <person name="Morotomi M."/>
            <person name="Young S.K."/>
            <person name="Zeng Q."/>
            <person name="Gargeya S."/>
            <person name="Fitzgerald M."/>
            <person name="Haas B."/>
            <person name="Abouelleil A."/>
            <person name="Alvarado L."/>
            <person name="Arachchi H.M."/>
            <person name="Berlin A."/>
            <person name="Chapman S.B."/>
            <person name="Gearin G."/>
            <person name="Goldberg J."/>
            <person name="Griggs A."/>
            <person name="Gujja S."/>
            <person name="Hansen M."/>
            <person name="Heiman D."/>
            <person name="Howarth C."/>
            <person name="Larimer J."/>
            <person name="Lui A."/>
            <person name="MacDonald P.J.P."/>
            <person name="McCowen C."/>
            <person name="Montmayeur A."/>
            <person name="Murphy C."/>
            <person name="Neiman D."/>
            <person name="Pearson M."/>
            <person name="Priest M."/>
            <person name="Roberts A."/>
            <person name="Saif S."/>
            <person name="Shea T."/>
            <person name="Sisk P."/>
            <person name="Stolte C."/>
            <person name="Sykes S."/>
            <person name="Wortman J."/>
            <person name="Nusbaum C."/>
            <person name="Birren B."/>
        </authorList>
    </citation>
    <scope>NUCLEOTIDE SEQUENCE [LARGE SCALE GENOMIC DNA]</scope>
    <source>
        <strain evidence="1 2">YIT 11815</strain>
    </source>
</reference>
<dbReference type="RefSeq" id="WP_008537618.1">
    <property type="nucleotide sequence ID" value="NZ_JH601090.1"/>
</dbReference>
<evidence type="ECO:0000313" key="2">
    <source>
        <dbReference type="Proteomes" id="UP000005963"/>
    </source>
</evidence>
<organism evidence="1 2">
    <name type="scientific">Megamonas funiformis YIT 11815</name>
    <dbReference type="NCBI Taxonomy" id="742816"/>
    <lineage>
        <taxon>Bacteria</taxon>
        <taxon>Bacillati</taxon>
        <taxon>Bacillota</taxon>
        <taxon>Negativicutes</taxon>
        <taxon>Selenomonadales</taxon>
        <taxon>Selenomonadaceae</taxon>
        <taxon>Megamonas</taxon>
    </lineage>
</organism>
<evidence type="ECO:0000313" key="1">
    <source>
        <dbReference type="EMBL" id="EHR38817.1"/>
    </source>
</evidence>
<dbReference type="Proteomes" id="UP000005963">
    <property type="component" value="Unassembled WGS sequence"/>
</dbReference>
<comment type="caution">
    <text evidence="1">The sequence shown here is derived from an EMBL/GenBank/DDBJ whole genome shotgun (WGS) entry which is preliminary data.</text>
</comment>
<name>A0ABN0EKP3_9FIRM</name>
<proteinExistence type="predicted"/>
<gene>
    <name evidence="1" type="ORF">HMPREF9454_00415</name>
</gene>
<sequence>MLNSNEENSWLEQYKLIQEASYKRAVDLYAMCEASNRLHHDLDKFFPRHYALAAVHFGRNLNKDPFEIASDLENAVQNRITKIKKDAEELAEAMKTGKMPDFMREIQVKWWSRKILGY</sequence>
<protein>
    <recommendedName>
        <fullName evidence="3">HEPN domain-containing protein</fullName>
    </recommendedName>
</protein>
<keyword evidence="2" id="KW-1185">Reference proteome</keyword>
<dbReference type="EMBL" id="ADMB01000020">
    <property type="protein sequence ID" value="EHR38817.1"/>
    <property type="molecule type" value="Genomic_DNA"/>
</dbReference>
<evidence type="ECO:0008006" key="3">
    <source>
        <dbReference type="Google" id="ProtNLM"/>
    </source>
</evidence>